<feature type="transmembrane region" description="Helical" evidence="1">
    <location>
        <begin position="543"/>
        <end position="561"/>
    </location>
</feature>
<gene>
    <name evidence="2" type="ORF">CFter6_3125</name>
</gene>
<dbReference type="GO" id="GO:0042910">
    <property type="term" value="F:xenobiotic transmembrane transporter activity"/>
    <property type="evidence" value="ECO:0007669"/>
    <property type="project" value="TreeGrafter"/>
</dbReference>
<dbReference type="InterPro" id="IPR027463">
    <property type="entry name" value="AcrB_DN_DC_subdom"/>
</dbReference>
<dbReference type="EMBL" id="CP013232">
    <property type="protein sequence ID" value="AMO95775.1"/>
    <property type="molecule type" value="Genomic_DNA"/>
</dbReference>
<protein>
    <submittedName>
        <fullName evidence="2">AcrB/AcrD/AcrF family protein</fullName>
    </submittedName>
</protein>
<sequence>MSDGKKSGFNLSRWALEHIPLTRYLMVVLVIGGILSYGRLGQDEDPPFTFRAMVVSAQWPGATALQMADQVTDKLEKKLQETPHIDTIRSYSKPGETLIILTLQESAPPKETADAWYQVRKKINDIKLTLPQGVVGPFFNDEFGETYGSIFAVSGDGFNYADVKDYADFVRQQLLTLPSVAKVDLFGVQDEKIFIEFSQKKFSQLGITVQDIVNQLSAQNALQSTGVLATATDNLQIRVSGALASPKDLENLQLRANNTTFRLGDFAVVKREYQDPPQTKMRFNGKEVIGLGVSMAKGGDIISLGKDMEKMTAQIKAKLPVGIDLERVSNQPKIVAESVNEFLKTLMEAVLIVLAVSFLSLGFHTKPFRIDVRPGLVVALTIPLVLAVTFLFMSIFSIDLHKISLGALIIALGLLVDDAIIAVEMMVRKMEEGLSRLEAATFAYTSTAMPMLTGTLITAAGFLPIGLAKSAAGEYTFSMFSVNALALLISWLVAVLFTPYIGFLLLKVKPAAGADGHHELFNTPFYTRVRRTVNWCVEWRKTTIALTLMVFALGVFGFKFIEEQFFPDSSRPELMIELWLPEGSSFAATEAEAKKFEAYIHAAPELESMTTYVGSGSPRFYLPLDQILPQTNVAQLVLLTKDLASRDALRLRITEAFKHGFPEVRGRVKLLPSGPPVPYAVQFRVSGTDAAKVRTIADQVKSVMNGNPNIIGLNDNWNESVKVLRIDLDQDKLRTLGIGSQTVMQTVNTMLTGTTIGQYREHDRLIDIVVRQPLDERATIDALNQANVPTASGKSVPLAQVATVKLVWEPGVVWREWRNWAITVQADVIDGVQGPTVTAQIDPQLDKIRAQLPPGYIIDVAGAAHDSGKAQDSIAANVPLVIFIIFTLLMLQLHSFSRSLLVFLTGPLGVAGAAAALLLLHRPFGFVAQLGVIALFGMIIRNSVILIDQIEHDIANGVAPWNAIVESAVRRCRPIMLTAAAAVLAMIPLSRSVFWGPMAVAIMGGLIVATGLTLLFLPALYAAWFRVKKPQPESGADNHG</sequence>
<dbReference type="GO" id="GO:0005886">
    <property type="term" value="C:plasma membrane"/>
    <property type="evidence" value="ECO:0007669"/>
    <property type="project" value="TreeGrafter"/>
</dbReference>
<dbReference type="PANTHER" id="PTHR32063">
    <property type="match status" value="1"/>
</dbReference>
<proteinExistence type="predicted"/>
<evidence type="ECO:0000313" key="2">
    <source>
        <dbReference type="EMBL" id="AMO95775.1"/>
    </source>
</evidence>
<feature type="transmembrane region" description="Helical" evidence="1">
    <location>
        <begin position="874"/>
        <end position="893"/>
    </location>
</feature>
<feature type="transmembrane region" description="Helical" evidence="1">
    <location>
        <begin position="926"/>
        <end position="947"/>
    </location>
</feature>
<dbReference type="RefSeq" id="WP_061540523.1">
    <property type="nucleotide sequence ID" value="NZ_CP013232.1"/>
</dbReference>
<name>A0A127PDK3_9BURK</name>
<dbReference type="Gene3D" id="1.20.1640.10">
    <property type="entry name" value="Multidrug efflux transporter AcrB transmembrane domain"/>
    <property type="match status" value="2"/>
</dbReference>
<evidence type="ECO:0000256" key="1">
    <source>
        <dbReference type="SAM" id="Phobius"/>
    </source>
</evidence>
<feature type="transmembrane region" description="Helical" evidence="1">
    <location>
        <begin position="375"/>
        <end position="397"/>
    </location>
</feature>
<dbReference type="Gene3D" id="3.30.70.1320">
    <property type="entry name" value="Multidrug efflux transporter AcrB pore domain like"/>
    <property type="match status" value="1"/>
</dbReference>
<dbReference type="SUPFAM" id="SSF82693">
    <property type="entry name" value="Multidrug efflux transporter AcrB pore domain, PN1, PN2, PC1 and PC2 subdomains"/>
    <property type="match status" value="3"/>
</dbReference>
<dbReference type="Gene3D" id="3.30.70.1440">
    <property type="entry name" value="Multidrug efflux transporter AcrB pore domain"/>
    <property type="match status" value="1"/>
</dbReference>
<feature type="transmembrane region" description="Helical" evidence="1">
    <location>
        <begin position="485"/>
        <end position="506"/>
    </location>
</feature>
<dbReference type="Proteomes" id="UP000072421">
    <property type="component" value="Chromosome"/>
</dbReference>
<feature type="transmembrane region" description="Helical" evidence="1">
    <location>
        <begin position="439"/>
        <end position="465"/>
    </location>
</feature>
<dbReference type="AlphaFoldDB" id="A0A127PDK3"/>
<keyword evidence="1" id="KW-0472">Membrane</keyword>
<feature type="transmembrane region" description="Helical" evidence="1">
    <location>
        <begin position="342"/>
        <end position="363"/>
    </location>
</feature>
<feature type="transmembrane region" description="Helical" evidence="1">
    <location>
        <begin position="1000"/>
        <end position="1024"/>
    </location>
</feature>
<evidence type="ECO:0000313" key="3">
    <source>
        <dbReference type="Proteomes" id="UP000072421"/>
    </source>
</evidence>
<organism evidence="2">
    <name type="scientific">Collimonas fungivorans</name>
    <dbReference type="NCBI Taxonomy" id="158899"/>
    <lineage>
        <taxon>Bacteria</taxon>
        <taxon>Pseudomonadati</taxon>
        <taxon>Pseudomonadota</taxon>
        <taxon>Betaproteobacteria</taxon>
        <taxon>Burkholderiales</taxon>
        <taxon>Oxalobacteraceae</taxon>
        <taxon>Collimonas</taxon>
    </lineage>
</organism>
<dbReference type="PATRIC" id="fig|158899.10.peg.3114"/>
<accession>A0A127PDK3</accession>
<dbReference type="OrthoDB" id="9757940at2"/>
<dbReference type="Gene3D" id="3.30.70.1430">
    <property type="entry name" value="Multidrug efflux transporter AcrB pore domain"/>
    <property type="match status" value="2"/>
</dbReference>
<reference evidence="2 3" key="1">
    <citation type="submission" date="2015-11" db="EMBL/GenBank/DDBJ databases">
        <title>Exploring the genomic traits of fungus-feeding bacterial genus Collimonas.</title>
        <authorList>
            <person name="Song C."/>
            <person name="Schmidt R."/>
            <person name="de Jager V."/>
            <person name="Krzyzanowska D."/>
            <person name="Jongedijk E."/>
            <person name="Cankar K."/>
            <person name="Beekwilder J."/>
            <person name="van Veen A."/>
            <person name="de Boer W."/>
            <person name="van Veen J.A."/>
            <person name="Garbeva P."/>
        </authorList>
    </citation>
    <scope>NUCLEOTIDE SEQUENCE [LARGE SCALE GENOMIC DNA]</scope>
    <source>
        <strain evidence="2 3">Ter6</strain>
    </source>
</reference>
<dbReference type="Gene3D" id="3.30.2090.10">
    <property type="entry name" value="Multidrug efflux transporter AcrB TolC docking domain, DN and DC subdomains"/>
    <property type="match status" value="2"/>
</dbReference>
<dbReference type="PRINTS" id="PR00702">
    <property type="entry name" value="ACRIFLAVINRP"/>
</dbReference>
<feature type="transmembrane region" description="Helical" evidence="1">
    <location>
        <begin position="975"/>
        <end position="994"/>
    </location>
</feature>
<keyword evidence="1" id="KW-0812">Transmembrane</keyword>
<feature type="transmembrane region" description="Helical" evidence="1">
    <location>
        <begin position="403"/>
        <end position="427"/>
    </location>
</feature>
<dbReference type="SUPFAM" id="SSF82714">
    <property type="entry name" value="Multidrug efflux transporter AcrB TolC docking domain, DN and DC subdomains"/>
    <property type="match status" value="2"/>
</dbReference>
<dbReference type="InterPro" id="IPR001036">
    <property type="entry name" value="Acrflvin-R"/>
</dbReference>
<dbReference type="SUPFAM" id="SSF82866">
    <property type="entry name" value="Multidrug efflux transporter AcrB transmembrane domain"/>
    <property type="match status" value="2"/>
</dbReference>
<feature type="transmembrane region" description="Helical" evidence="1">
    <location>
        <begin position="900"/>
        <end position="920"/>
    </location>
</feature>
<dbReference type="Pfam" id="PF00873">
    <property type="entry name" value="ACR_tran"/>
    <property type="match status" value="1"/>
</dbReference>
<keyword evidence="1" id="KW-1133">Transmembrane helix</keyword>
<dbReference type="PANTHER" id="PTHR32063:SF18">
    <property type="entry name" value="CATION EFFLUX SYSTEM PROTEIN"/>
    <property type="match status" value="1"/>
</dbReference>